<evidence type="ECO:0000313" key="5">
    <source>
        <dbReference type="Proteomes" id="UP000095384"/>
    </source>
</evidence>
<dbReference type="SUPFAM" id="SSF49373">
    <property type="entry name" value="Invasin/intimin cell-adhesion fragments"/>
    <property type="match status" value="2"/>
</dbReference>
<protein>
    <submittedName>
        <fullName evidence="4">Bacterial Ig-like domain (Group 2)</fullName>
    </submittedName>
</protein>
<keyword evidence="2" id="KW-0812">Transmembrane</keyword>
<dbReference type="SMART" id="SM00635">
    <property type="entry name" value="BID_2"/>
    <property type="match status" value="2"/>
</dbReference>
<feature type="domain" description="BIG2" evidence="3">
    <location>
        <begin position="168"/>
        <end position="244"/>
    </location>
</feature>
<feature type="compositionally biased region" description="Acidic residues" evidence="1">
    <location>
        <begin position="43"/>
        <end position="58"/>
    </location>
</feature>
<name>A0A174FZE0_9FIRM</name>
<feature type="compositionally biased region" description="Polar residues" evidence="1">
    <location>
        <begin position="59"/>
        <end position="69"/>
    </location>
</feature>
<dbReference type="InterPro" id="IPR003343">
    <property type="entry name" value="Big_2"/>
</dbReference>
<keyword evidence="2" id="KW-0472">Membrane</keyword>
<keyword evidence="2" id="KW-1133">Transmembrane helix</keyword>
<proteinExistence type="predicted"/>
<dbReference type="AlphaFoldDB" id="A0A174FZE0"/>
<sequence length="431" mass="46829">MTWDKVMKLRNRIRIFAVIFILALGMEYLPMAVYAAEVTAEESDMANDAEPDMDETPETDNASETANASETDKEDKTDVHDMEQNIPVTDIEISDHEEEVEVGKTINLTATALPANATESTITFRSSDINIATVTSAGEVKGISKGYVTIYVSAGSVIKEVSLTVKVKTTGININKEYLVMKPGTAFKLSVSVFPAEAEQTVSYKSTNTSVAAVSGSGVVTAKQTGSSTIIVSNGDLSGAVSVIVNRDTESSVAEPAADSTDAENTSEQTFDENTDVSETPVISEQMLYELYTAGRSMKVTGDGYSIIIDGKKIVNYKNELNTDIELERTGDSIKFNLNDGEYLCGEVTLHIDDVKGKYLYLYNNVKHKYELVSTEDMSGLNLSTPGKYMITAKPIREGSAAVRYILIAGGIGIIAGIAVYVAVKRRYWFW</sequence>
<gene>
    <name evidence="4" type="ORF">ERS852417_02518</name>
</gene>
<feature type="region of interest" description="Disordered" evidence="1">
    <location>
        <begin position="43"/>
        <end position="88"/>
    </location>
</feature>
<dbReference type="InterPro" id="IPR008964">
    <property type="entry name" value="Invasin/intimin_cell_adhesion"/>
</dbReference>
<feature type="compositionally biased region" description="Basic and acidic residues" evidence="1">
    <location>
        <begin position="70"/>
        <end position="83"/>
    </location>
</feature>
<accession>A0A174FZE0</accession>
<organism evidence="4 5">
    <name type="scientific">Agathobacter rectalis</name>
    <dbReference type="NCBI Taxonomy" id="39491"/>
    <lineage>
        <taxon>Bacteria</taxon>
        <taxon>Bacillati</taxon>
        <taxon>Bacillota</taxon>
        <taxon>Clostridia</taxon>
        <taxon>Lachnospirales</taxon>
        <taxon>Lachnospiraceae</taxon>
        <taxon>Agathobacter</taxon>
    </lineage>
</organism>
<dbReference type="Gene3D" id="2.60.40.1080">
    <property type="match status" value="2"/>
</dbReference>
<evidence type="ECO:0000259" key="3">
    <source>
        <dbReference type="SMART" id="SM00635"/>
    </source>
</evidence>
<evidence type="ECO:0000256" key="2">
    <source>
        <dbReference type="SAM" id="Phobius"/>
    </source>
</evidence>
<evidence type="ECO:0000313" key="4">
    <source>
        <dbReference type="EMBL" id="CUO53465.1"/>
    </source>
</evidence>
<evidence type="ECO:0000256" key="1">
    <source>
        <dbReference type="SAM" id="MobiDB-lite"/>
    </source>
</evidence>
<dbReference type="Pfam" id="PF02368">
    <property type="entry name" value="Big_2"/>
    <property type="match status" value="2"/>
</dbReference>
<dbReference type="Proteomes" id="UP000095384">
    <property type="component" value="Unassembled WGS sequence"/>
</dbReference>
<feature type="domain" description="BIG2" evidence="3">
    <location>
        <begin position="87"/>
        <end position="164"/>
    </location>
</feature>
<reference evidence="4 5" key="1">
    <citation type="submission" date="2015-09" db="EMBL/GenBank/DDBJ databases">
        <authorList>
            <consortium name="Pathogen Informatics"/>
        </authorList>
    </citation>
    <scope>NUCLEOTIDE SEQUENCE [LARGE SCALE GENOMIC DNA]</scope>
    <source>
        <strain evidence="4 5">2789STDY5608860</strain>
    </source>
</reference>
<feature type="region of interest" description="Disordered" evidence="1">
    <location>
        <begin position="251"/>
        <end position="276"/>
    </location>
</feature>
<dbReference type="EMBL" id="CYYW01000022">
    <property type="protein sequence ID" value="CUO53465.1"/>
    <property type="molecule type" value="Genomic_DNA"/>
</dbReference>
<feature type="transmembrane region" description="Helical" evidence="2">
    <location>
        <begin position="402"/>
        <end position="424"/>
    </location>
</feature>